<proteinExistence type="predicted"/>
<comment type="catalytic activity">
    <reaction evidence="12">
        <text>ATP + H2O = ADP + phosphate + H(+)</text>
        <dbReference type="Rhea" id="RHEA:13065"/>
        <dbReference type="ChEBI" id="CHEBI:15377"/>
        <dbReference type="ChEBI" id="CHEBI:15378"/>
        <dbReference type="ChEBI" id="CHEBI:30616"/>
        <dbReference type="ChEBI" id="CHEBI:43474"/>
        <dbReference type="ChEBI" id="CHEBI:456216"/>
        <dbReference type="EC" id="3.6.4.13"/>
    </reaction>
</comment>
<feature type="non-terminal residue" evidence="16">
    <location>
        <position position="1"/>
    </location>
</feature>
<dbReference type="GO" id="GO:0042078">
    <property type="term" value="P:germ-line stem cell division"/>
    <property type="evidence" value="ECO:0007669"/>
    <property type="project" value="TreeGrafter"/>
</dbReference>
<evidence type="ECO:0000256" key="4">
    <source>
        <dbReference type="ARBA" id="ARBA00022741"/>
    </source>
</evidence>
<evidence type="ECO:0000256" key="9">
    <source>
        <dbReference type="ARBA" id="ARBA00022871"/>
    </source>
</evidence>
<dbReference type="EMBL" id="GECU01003921">
    <property type="protein sequence ID" value="JAT03786.1"/>
    <property type="molecule type" value="Transcribed_RNA"/>
</dbReference>
<evidence type="ECO:0000256" key="10">
    <source>
        <dbReference type="ARBA" id="ARBA00023158"/>
    </source>
</evidence>
<evidence type="ECO:0000256" key="1">
    <source>
        <dbReference type="ARBA" id="ARBA00012552"/>
    </source>
</evidence>
<dbReference type="InterPro" id="IPR002999">
    <property type="entry name" value="Tudor"/>
</dbReference>
<keyword evidence="2" id="KW-0217">Developmental protein</keyword>
<dbReference type="GO" id="GO:0003676">
    <property type="term" value="F:nucleic acid binding"/>
    <property type="evidence" value="ECO:0007669"/>
    <property type="project" value="InterPro"/>
</dbReference>
<feature type="domain" description="Helicase ATP-binding" evidence="15">
    <location>
        <begin position="38"/>
        <end position="225"/>
    </location>
</feature>
<evidence type="ECO:0000313" key="16">
    <source>
        <dbReference type="EMBL" id="JAT03786.1"/>
    </source>
</evidence>
<protein>
    <recommendedName>
        <fullName evidence="1">RNA helicase</fullName>
        <ecNumber evidence="1">3.6.4.13</ecNumber>
    </recommendedName>
</protein>
<dbReference type="GO" id="GO:0003724">
    <property type="term" value="F:RNA helicase activity"/>
    <property type="evidence" value="ECO:0007669"/>
    <property type="project" value="UniProtKB-EC"/>
</dbReference>
<feature type="domain" description="C3H1-type" evidence="14">
    <location>
        <begin position="435"/>
        <end position="463"/>
    </location>
</feature>
<dbReference type="SUPFAM" id="SSF63748">
    <property type="entry name" value="Tudor/PWWP/MBT"/>
    <property type="match status" value="1"/>
</dbReference>
<dbReference type="InterPro" id="IPR027417">
    <property type="entry name" value="P-loop_NTPase"/>
</dbReference>
<dbReference type="EC" id="3.6.4.13" evidence="1"/>
<dbReference type="PROSITE" id="PS51192">
    <property type="entry name" value="HELICASE_ATP_BIND_1"/>
    <property type="match status" value="1"/>
</dbReference>
<evidence type="ECO:0000256" key="12">
    <source>
        <dbReference type="ARBA" id="ARBA00047984"/>
    </source>
</evidence>
<keyword evidence="7" id="KW-0347">Helicase</keyword>
<organism evidence="16">
    <name type="scientific">Homalodisca liturata</name>
    <dbReference type="NCBI Taxonomy" id="320908"/>
    <lineage>
        <taxon>Eukaryota</taxon>
        <taxon>Metazoa</taxon>
        <taxon>Ecdysozoa</taxon>
        <taxon>Arthropoda</taxon>
        <taxon>Hexapoda</taxon>
        <taxon>Insecta</taxon>
        <taxon>Pterygota</taxon>
        <taxon>Neoptera</taxon>
        <taxon>Paraneoptera</taxon>
        <taxon>Hemiptera</taxon>
        <taxon>Auchenorrhyncha</taxon>
        <taxon>Membracoidea</taxon>
        <taxon>Cicadellidae</taxon>
        <taxon>Cicadellinae</taxon>
        <taxon>Proconiini</taxon>
        <taxon>Homalodisca</taxon>
    </lineage>
</organism>
<evidence type="ECO:0000256" key="5">
    <source>
        <dbReference type="ARBA" id="ARBA00022782"/>
    </source>
</evidence>
<keyword evidence="6" id="KW-0378">Hydrolase</keyword>
<name>A0A1B6JX57_9HEMI</name>
<dbReference type="SUPFAM" id="SSF52540">
    <property type="entry name" value="P-loop containing nucleoside triphosphate hydrolases"/>
    <property type="match status" value="1"/>
</dbReference>
<keyword evidence="11" id="KW-0469">Meiosis</keyword>
<dbReference type="Gene3D" id="3.40.50.300">
    <property type="entry name" value="P-loop containing nucleotide triphosphate hydrolases"/>
    <property type="match status" value="2"/>
</dbReference>
<dbReference type="Pfam" id="PF00567">
    <property type="entry name" value="TUDOR"/>
    <property type="match status" value="1"/>
</dbReference>
<evidence type="ECO:0000256" key="3">
    <source>
        <dbReference type="ARBA" id="ARBA00022737"/>
    </source>
</evidence>
<dbReference type="GO" id="GO:0005524">
    <property type="term" value="F:ATP binding"/>
    <property type="evidence" value="ECO:0007669"/>
    <property type="project" value="UniProtKB-KW"/>
</dbReference>
<dbReference type="PROSITE" id="PS50103">
    <property type="entry name" value="ZF_C3H1"/>
    <property type="match status" value="1"/>
</dbReference>
<dbReference type="Pfam" id="PF00270">
    <property type="entry name" value="DEAD"/>
    <property type="match status" value="1"/>
</dbReference>
<evidence type="ECO:0000259" key="14">
    <source>
        <dbReference type="PROSITE" id="PS50103"/>
    </source>
</evidence>
<keyword evidence="3" id="KW-0677">Repeat</keyword>
<dbReference type="InterPro" id="IPR014001">
    <property type="entry name" value="Helicase_ATP-bd"/>
</dbReference>
<dbReference type="InterPro" id="IPR000571">
    <property type="entry name" value="Znf_CCCH"/>
</dbReference>
<evidence type="ECO:0000256" key="2">
    <source>
        <dbReference type="ARBA" id="ARBA00022473"/>
    </source>
</evidence>
<dbReference type="GO" id="GO:0008270">
    <property type="term" value="F:zinc ion binding"/>
    <property type="evidence" value="ECO:0007669"/>
    <property type="project" value="UniProtKB-KW"/>
</dbReference>
<dbReference type="AlphaFoldDB" id="A0A1B6JX57"/>
<dbReference type="PANTHER" id="PTHR22655">
    <property type="entry name" value="ATP-DEPENDENT RNA HELICASE TDRD12-RELATED"/>
    <property type="match status" value="1"/>
</dbReference>
<evidence type="ECO:0000256" key="13">
    <source>
        <dbReference type="PROSITE-ProRule" id="PRU00723"/>
    </source>
</evidence>
<evidence type="ECO:0000256" key="6">
    <source>
        <dbReference type="ARBA" id="ARBA00022801"/>
    </source>
</evidence>
<keyword evidence="13" id="KW-0863">Zinc-finger</keyword>
<keyword evidence="4" id="KW-0547">Nucleotide-binding</keyword>
<keyword evidence="13" id="KW-0862">Zinc</keyword>
<dbReference type="GO" id="GO:0007283">
    <property type="term" value="P:spermatogenesis"/>
    <property type="evidence" value="ECO:0007669"/>
    <property type="project" value="UniProtKB-KW"/>
</dbReference>
<evidence type="ECO:0000256" key="7">
    <source>
        <dbReference type="ARBA" id="ARBA00022806"/>
    </source>
</evidence>
<keyword evidence="10" id="KW-0943">RNA-mediated gene silencing</keyword>
<keyword evidence="5" id="KW-0221">Differentiation</keyword>
<dbReference type="GO" id="GO:0051321">
    <property type="term" value="P:meiotic cell cycle"/>
    <property type="evidence" value="ECO:0007669"/>
    <property type="project" value="UniProtKB-KW"/>
</dbReference>
<sequence length="756" mass="86604">QVIPPATILSDIDLDSRIIQSLEKWNMREMSRVQNVSYRKISQRKNLVMVGSRSSGKTTGYVIPIASNLLDSSFYKELPVGCGPRALIITPSWKAGLEVTTMFRDLSKYIRVIHTYGGGAELEMRLELLNGSDVLVSTPRCLLRLLEARATDLKRLCHLVMDDAHILFEKFKPEIEQLMVSVDKMEDKRLKQGLKIDLQVVVASSRWTLPIKELSVNILANPTIVIASQLEACVYADVKPAAYFVRSSRKAEKLVELLNGIKGQLRTVVACKKKDDVKFVYNLLTDLGMENVLAAHEDLTSVNISEIPQMWKHKEKDVITAWQNSQGASLPILVRSDELRELPITNAHVLIHYNMPISLKVFSLRFICLIDNFRNILRQEENVHKKKCQVHILMDEDNYQEMPGVMEFMKRLGTVLPTPVEQTLEKLEQKREEEKLKEPLCEDLKEFGCCWDSKKCPNRHVLSRNQDLPQDIPKSGMVKILIQHVHDACHFSARLLEHSEKKGEWQKLPSKMLELCLEINIYYKEKKNRKLHGLPSVGDLVCVESSHDTYHRAVVLKITKVNKHGEPEAVNIRLIDNGSYFEDFSVMYLYQLPASLRSPPPQVVDVYLCSMMPKDLDTCWSPAIKAWVETHLRDARRHSPKGYLAGKIVLSLGKNVWLEPMSFMEHLPQLNTTVFKFSLRRDLLNTNNALENPDHLPNLYKLCEKAGIEIPKEEPEQTKPQNLVQAKPRWAWLPMDNSEAVHVVTVQEPNVIFVRL</sequence>
<dbReference type="SMART" id="SM00487">
    <property type="entry name" value="DEXDc"/>
    <property type="match status" value="1"/>
</dbReference>
<feature type="zinc finger region" description="C3H1-type" evidence="13">
    <location>
        <begin position="435"/>
        <end position="463"/>
    </location>
</feature>
<dbReference type="InterPro" id="IPR011545">
    <property type="entry name" value="DEAD/DEAH_box_helicase_dom"/>
</dbReference>
<dbReference type="CDD" id="cd20435">
    <property type="entry name" value="Tudor_TDRD12_rpt2"/>
    <property type="match status" value="1"/>
</dbReference>
<keyword evidence="8" id="KW-0067">ATP-binding</keyword>
<evidence type="ECO:0000256" key="11">
    <source>
        <dbReference type="ARBA" id="ARBA00023254"/>
    </source>
</evidence>
<evidence type="ECO:0000256" key="8">
    <source>
        <dbReference type="ARBA" id="ARBA00022840"/>
    </source>
</evidence>
<keyword evidence="13" id="KW-0479">Metal-binding</keyword>
<gene>
    <name evidence="16" type="ORF">g.26272</name>
</gene>
<dbReference type="GO" id="GO:0031047">
    <property type="term" value="P:regulatory ncRNA-mediated gene silencing"/>
    <property type="evidence" value="ECO:0007669"/>
    <property type="project" value="UniProtKB-KW"/>
</dbReference>
<accession>A0A1B6JX57</accession>
<dbReference type="GO" id="GO:0016787">
    <property type="term" value="F:hydrolase activity"/>
    <property type="evidence" value="ECO:0007669"/>
    <property type="project" value="UniProtKB-KW"/>
</dbReference>
<dbReference type="Gene3D" id="2.30.30.140">
    <property type="match status" value="1"/>
</dbReference>
<feature type="non-terminal residue" evidence="16">
    <location>
        <position position="756"/>
    </location>
</feature>
<keyword evidence="9" id="KW-0744">Spermatogenesis</keyword>
<dbReference type="PANTHER" id="PTHR22655:SF2">
    <property type="entry name" value="ATP-DEPENDENT RNA HELICASE TDRD12-RELATED"/>
    <property type="match status" value="1"/>
</dbReference>
<reference evidence="16" key="1">
    <citation type="submission" date="2015-11" db="EMBL/GenBank/DDBJ databases">
        <title>De novo transcriptome assembly of four potential Pierce s Disease insect vectors from Arizona vineyards.</title>
        <authorList>
            <person name="Tassone E.E."/>
        </authorList>
    </citation>
    <scope>NUCLEOTIDE SEQUENCE</scope>
</reference>
<evidence type="ECO:0000259" key="15">
    <source>
        <dbReference type="PROSITE" id="PS51192"/>
    </source>
</evidence>